<dbReference type="EMBL" id="JH431096">
    <property type="status" value="NOT_ANNOTATED_CDS"/>
    <property type="molecule type" value="Genomic_DNA"/>
</dbReference>
<dbReference type="PANTHER" id="PTHR22836">
    <property type="entry name" value="WD40 REPEAT PROTEIN"/>
    <property type="match status" value="1"/>
</dbReference>
<keyword evidence="3" id="KW-0507">mRNA processing</keyword>
<dbReference type="PROSITE" id="PS50082">
    <property type="entry name" value="WD_REPEATS_2"/>
    <property type="match status" value="6"/>
</dbReference>
<evidence type="ECO:0000256" key="6">
    <source>
        <dbReference type="PROSITE-ProRule" id="PRU00221"/>
    </source>
</evidence>
<dbReference type="AlphaFoldDB" id="T1IMW3"/>
<dbReference type="Pfam" id="PF23411">
    <property type="entry name" value="Beta-prop_Vps41"/>
    <property type="match status" value="1"/>
</dbReference>
<sequence>MQANQSQQRFNPSFQPSEFDGKCLRKAVVRKTIDYNSGIIHQLQARVWQRDYRDQRALQPDSSYYPELVPPAHLNHNSINAVTTKFVRSAMNKTHSPIFCLAWTPEGRRLITGASSGEFTLWNGLTFNFETILQAHDSAVRCMIWSHNDSWMVTGDHSGYVKYWQSNMNNVKMFRAHKEPLRAISFCHNDTKFASCSDDGTIRIWDFLRSNEERTLCGHGAEVRCLDWHPQKALIVSGSKDSQQPIKLWDPKSAKSLATLHTHKNAVMDLKWNRNGNWLLTASRDHLIKLFDIRNLSQDVQTFRGHKKEVASLAWHPIHESLFCSGGYDGSVMFWDFATDNEVGVMEQAHDSCVWSLAWHPLGHILCSGSNDHSTKFWARNRPGDKMEDKFNSKASTSVVGDHVPEICDEIIPGLELELGDKKEVIKVEASVIIPDRPEMIKFPKSKPIPGEFQQQWSENTSKMPLLATPVKDEQNIAPSSRPESHQQREFRFGDNDNFRENREFSFGSRDGHDMGRFNNTNYNFSSRFEEDNDGSRLRCQRDFLIASRRGNNNGMGNFGNRGGGDVRPGSRGGRSDNYSSFRDSGSGKRYREDRRDSRENMNREGVYGNDGMRGNGRGFHGNNSKRARNGGYNY</sequence>
<evidence type="ECO:0000256" key="5">
    <source>
        <dbReference type="ARBA" id="ARBA00023242"/>
    </source>
</evidence>
<keyword evidence="10" id="KW-1185">Reference proteome</keyword>
<proteinExistence type="predicted"/>
<feature type="domain" description="Vps41 beta-propeller" evidence="8">
    <location>
        <begin position="147"/>
        <end position="293"/>
    </location>
</feature>
<evidence type="ECO:0000256" key="1">
    <source>
        <dbReference type="ARBA" id="ARBA00004123"/>
    </source>
</evidence>
<comment type="subcellular location">
    <subcellularLocation>
        <location evidence="1">Nucleus</location>
    </subcellularLocation>
</comment>
<dbReference type="InterPro" id="IPR045245">
    <property type="entry name" value="Pfs2-like"/>
</dbReference>
<dbReference type="PANTHER" id="PTHR22836:SF0">
    <property type="entry name" value="PRE-MRNA 3' END PROCESSING PROTEIN WDR33"/>
    <property type="match status" value="1"/>
</dbReference>
<dbReference type="InterPro" id="IPR020472">
    <property type="entry name" value="WD40_PAC1"/>
</dbReference>
<dbReference type="PROSITE" id="PS50294">
    <property type="entry name" value="WD_REPEATS_REGION"/>
    <property type="match status" value="5"/>
</dbReference>
<keyword evidence="2 6" id="KW-0853">WD repeat</keyword>
<dbReference type="STRING" id="126957.T1IMW3"/>
<dbReference type="FunFam" id="2.130.10.10:FF:000085">
    <property type="entry name" value="WD repeat domain 33"/>
    <property type="match status" value="1"/>
</dbReference>
<feature type="region of interest" description="Disordered" evidence="7">
    <location>
        <begin position="549"/>
        <end position="635"/>
    </location>
</feature>
<evidence type="ECO:0000256" key="4">
    <source>
        <dbReference type="ARBA" id="ARBA00022737"/>
    </source>
</evidence>
<protein>
    <recommendedName>
        <fullName evidence="8">Vps41 beta-propeller domain-containing protein</fullName>
    </recommendedName>
</protein>
<keyword evidence="4" id="KW-0677">Repeat</keyword>
<dbReference type="EnsemblMetazoa" id="SMAR002328-RA">
    <property type="protein sequence ID" value="SMAR002328-PA"/>
    <property type="gene ID" value="SMAR002328"/>
</dbReference>
<dbReference type="Pfam" id="PF00400">
    <property type="entry name" value="WD40"/>
    <property type="match status" value="3"/>
</dbReference>
<accession>T1IMW3</accession>
<dbReference type="GO" id="GO:0031124">
    <property type="term" value="P:mRNA 3'-end processing"/>
    <property type="evidence" value="ECO:0007669"/>
    <property type="project" value="InterPro"/>
</dbReference>
<feature type="repeat" description="WD" evidence="6">
    <location>
        <begin position="260"/>
        <end position="295"/>
    </location>
</feature>
<feature type="repeat" description="WD" evidence="6">
    <location>
        <begin position="133"/>
        <end position="165"/>
    </location>
</feature>
<feature type="repeat" description="WD" evidence="6">
    <location>
        <begin position="303"/>
        <end position="345"/>
    </location>
</feature>
<dbReference type="InterPro" id="IPR001680">
    <property type="entry name" value="WD40_rpt"/>
</dbReference>
<dbReference type="PRINTS" id="PR00320">
    <property type="entry name" value="GPROTEINBRPT"/>
</dbReference>
<dbReference type="FunFam" id="2.130.10.10:FF:000069">
    <property type="entry name" value="WD repeat domain 33"/>
    <property type="match status" value="1"/>
</dbReference>
<evidence type="ECO:0000256" key="2">
    <source>
        <dbReference type="ARBA" id="ARBA00022574"/>
    </source>
</evidence>
<dbReference type="InterPro" id="IPR057780">
    <property type="entry name" value="Beta-prop_Vps41"/>
</dbReference>
<feature type="repeat" description="WD" evidence="6">
    <location>
        <begin position="347"/>
        <end position="378"/>
    </location>
</feature>
<dbReference type="SMART" id="SM00320">
    <property type="entry name" value="WD40"/>
    <property type="match status" value="7"/>
</dbReference>
<reference evidence="10" key="1">
    <citation type="submission" date="2011-05" db="EMBL/GenBank/DDBJ databases">
        <authorList>
            <person name="Richards S.R."/>
            <person name="Qu J."/>
            <person name="Jiang H."/>
            <person name="Jhangiani S.N."/>
            <person name="Agravi P."/>
            <person name="Goodspeed R."/>
            <person name="Gross S."/>
            <person name="Mandapat C."/>
            <person name="Jackson L."/>
            <person name="Mathew T."/>
            <person name="Pu L."/>
            <person name="Thornton R."/>
            <person name="Saada N."/>
            <person name="Wilczek-Boney K.B."/>
            <person name="Lee S."/>
            <person name="Kovar C."/>
            <person name="Wu Y."/>
            <person name="Scherer S.E."/>
            <person name="Worley K.C."/>
            <person name="Muzny D.M."/>
            <person name="Gibbs R."/>
        </authorList>
    </citation>
    <scope>NUCLEOTIDE SEQUENCE</scope>
    <source>
        <strain evidence="10">Brora</strain>
    </source>
</reference>
<dbReference type="PhylomeDB" id="T1IMW3"/>
<dbReference type="InterPro" id="IPR015943">
    <property type="entry name" value="WD40/YVTN_repeat-like_dom_sf"/>
</dbReference>
<dbReference type="eggNOG" id="KOG0284">
    <property type="taxonomic scope" value="Eukaryota"/>
</dbReference>
<reference evidence="9" key="2">
    <citation type="submission" date="2015-02" db="UniProtKB">
        <authorList>
            <consortium name="EnsemblMetazoa"/>
        </authorList>
    </citation>
    <scope>IDENTIFICATION</scope>
</reference>
<evidence type="ECO:0000259" key="8">
    <source>
        <dbReference type="Pfam" id="PF23411"/>
    </source>
</evidence>
<dbReference type="GO" id="GO:0005847">
    <property type="term" value="C:mRNA cleavage and polyadenylation specificity factor complex"/>
    <property type="evidence" value="ECO:0007669"/>
    <property type="project" value="TreeGrafter"/>
</dbReference>
<feature type="compositionally biased region" description="Basic and acidic residues" evidence="7">
    <location>
        <begin position="586"/>
        <end position="603"/>
    </location>
</feature>
<evidence type="ECO:0000256" key="3">
    <source>
        <dbReference type="ARBA" id="ARBA00022664"/>
    </source>
</evidence>
<evidence type="ECO:0000256" key="7">
    <source>
        <dbReference type="SAM" id="MobiDB-lite"/>
    </source>
</evidence>
<feature type="repeat" description="WD" evidence="6">
    <location>
        <begin position="91"/>
        <end position="123"/>
    </location>
</feature>
<dbReference type="SUPFAM" id="SSF50978">
    <property type="entry name" value="WD40 repeat-like"/>
    <property type="match status" value="1"/>
</dbReference>
<feature type="repeat" description="WD" evidence="6">
    <location>
        <begin position="174"/>
        <end position="215"/>
    </location>
</feature>
<dbReference type="Proteomes" id="UP000014500">
    <property type="component" value="Unassembled WGS sequence"/>
</dbReference>
<name>T1IMW3_STRMM</name>
<evidence type="ECO:0000313" key="9">
    <source>
        <dbReference type="EnsemblMetazoa" id="SMAR002328-PA"/>
    </source>
</evidence>
<keyword evidence="5" id="KW-0539">Nucleus</keyword>
<dbReference type="CDD" id="cd00200">
    <property type="entry name" value="WD40"/>
    <property type="match status" value="1"/>
</dbReference>
<dbReference type="Gene3D" id="2.130.10.10">
    <property type="entry name" value="YVTN repeat-like/Quinoprotein amine dehydrogenase"/>
    <property type="match status" value="3"/>
</dbReference>
<feature type="compositionally biased region" description="Gly residues" evidence="7">
    <location>
        <begin position="557"/>
        <end position="573"/>
    </location>
</feature>
<evidence type="ECO:0000313" key="10">
    <source>
        <dbReference type="Proteomes" id="UP000014500"/>
    </source>
</evidence>
<dbReference type="InterPro" id="IPR036322">
    <property type="entry name" value="WD40_repeat_dom_sf"/>
</dbReference>
<dbReference type="HOGENOM" id="CLU_000288_77_3_1"/>
<organism evidence="9 10">
    <name type="scientific">Strigamia maritima</name>
    <name type="common">European centipede</name>
    <name type="synonym">Geophilus maritimus</name>
    <dbReference type="NCBI Taxonomy" id="126957"/>
    <lineage>
        <taxon>Eukaryota</taxon>
        <taxon>Metazoa</taxon>
        <taxon>Ecdysozoa</taxon>
        <taxon>Arthropoda</taxon>
        <taxon>Myriapoda</taxon>
        <taxon>Chilopoda</taxon>
        <taxon>Pleurostigmophora</taxon>
        <taxon>Geophilomorpha</taxon>
        <taxon>Linotaeniidae</taxon>
        <taxon>Strigamia</taxon>
    </lineage>
</organism>